<keyword evidence="2" id="KW-1185">Reference proteome</keyword>
<organism evidence="1 2">
    <name type="scientific">Fusarium decemcellulare</name>
    <dbReference type="NCBI Taxonomy" id="57161"/>
    <lineage>
        <taxon>Eukaryota</taxon>
        <taxon>Fungi</taxon>
        <taxon>Dikarya</taxon>
        <taxon>Ascomycota</taxon>
        <taxon>Pezizomycotina</taxon>
        <taxon>Sordariomycetes</taxon>
        <taxon>Hypocreomycetidae</taxon>
        <taxon>Hypocreales</taxon>
        <taxon>Nectriaceae</taxon>
        <taxon>Fusarium</taxon>
        <taxon>Fusarium decemcellulare species complex</taxon>
    </lineage>
</organism>
<sequence length="253" mass="28804">MSGFHLLFVRSPAQIAASRLIQYLDTSLSSYKFVDFCAAAGGPTPLIEDHVNRYLRNRDRQEVDFVLADTHPNINAWTRIASQNPHITYKGQSVDASQAPERLTQPKDGRTVFRLFNLAFHRFDDDLAQRILKNTIDSNQGFAIFELQDRSIVSFLADLLLPVGVVLSAPYYALKWRDPSMFIFTWLIPIIPLVLIWDGIVSSLGTREPEEVGALLHSCSSSLTEWEFRSGKERFLWPCGYLNWIICQPIKNA</sequence>
<dbReference type="Proteomes" id="UP001148629">
    <property type="component" value="Unassembled WGS sequence"/>
</dbReference>
<name>A0ACC1RWF9_9HYPO</name>
<protein>
    <submittedName>
        <fullName evidence="1">Uncharacterized protein</fullName>
    </submittedName>
</protein>
<evidence type="ECO:0000313" key="1">
    <source>
        <dbReference type="EMBL" id="KAJ3527152.1"/>
    </source>
</evidence>
<proteinExistence type="predicted"/>
<comment type="caution">
    <text evidence="1">The sequence shown here is derived from an EMBL/GenBank/DDBJ whole genome shotgun (WGS) entry which is preliminary data.</text>
</comment>
<gene>
    <name evidence="1" type="ORF">NM208_g10844</name>
</gene>
<reference evidence="1" key="1">
    <citation type="submission" date="2022-08" db="EMBL/GenBank/DDBJ databases">
        <title>Genome Sequence of Fusarium decemcellulare.</title>
        <authorList>
            <person name="Buettner E."/>
        </authorList>
    </citation>
    <scope>NUCLEOTIDE SEQUENCE</scope>
    <source>
        <strain evidence="1">Babe19</strain>
    </source>
</reference>
<dbReference type="EMBL" id="JANRMS010001604">
    <property type="protein sequence ID" value="KAJ3527152.1"/>
    <property type="molecule type" value="Genomic_DNA"/>
</dbReference>
<evidence type="ECO:0000313" key="2">
    <source>
        <dbReference type="Proteomes" id="UP001148629"/>
    </source>
</evidence>
<accession>A0ACC1RWF9</accession>